<protein>
    <submittedName>
        <fullName evidence="1">Uncharacterized protein</fullName>
    </submittedName>
</protein>
<evidence type="ECO:0000313" key="1">
    <source>
        <dbReference type="EMBL" id="EXI67855.1"/>
    </source>
</evidence>
<organism evidence="1 2">
    <name type="scientific">Candidatus Accumulibacter adjunctus</name>
    <dbReference type="NCBI Taxonomy" id="1454001"/>
    <lineage>
        <taxon>Bacteria</taxon>
        <taxon>Pseudomonadati</taxon>
        <taxon>Pseudomonadota</taxon>
        <taxon>Betaproteobacteria</taxon>
        <taxon>Candidatus Accumulibacter</taxon>
    </lineage>
</organism>
<accession>A0A011NTK1</accession>
<sequence length="470" mass="52131">MRAVTVRNRLLEVRARCHRQRCGGDGVTTGPGPGLIIDRDATGAGVVEPDGGRLVVGRCRRHRGVVARRPEIEGKQCGVPALVVGPDVAREEVHLHGLVGRHAAADVDATIDEVRLPLAQRDRGFEAATRILVDLHRGPARTGHDVQAGVLEHLAIGRVRDVRADRDAILRSPALGIEDLDRTRQQRVRTAGPANVRQSDALRRRDLVTPVEIDDRLQGSRLHGAIEYDDRSRIDHVSRIAHHPGRGTVADVPITPDLRTARVDCAVEIIRVGNIDVVAVFPLVVVDDRVVRRGRDGNVGLNRIGRIGGAGSRLDRLQTRQQLIFRKWHVEELDWSRIRAISERRRRRLARRHVIGRSQLAVRTREDRLCSQHQRRVQRTLGNHPGTVDERRQRVAVGVETGLEGIGDGPACILQVVLCTQDPVKPQIDHLKPDTGHLAEALGPDRYGLARCIVLLVRSHCRCHGSKLLK</sequence>
<comment type="caution">
    <text evidence="1">The sequence shown here is derived from an EMBL/GenBank/DDBJ whole genome shotgun (WGS) entry which is preliminary data.</text>
</comment>
<dbReference type="AlphaFoldDB" id="A0A011NTK1"/>
<proteinExistence type="predicted"/>
<dbReference type="EMBL" id="JFAX01000008">
    <property type="protein sequence ID" value="EXI67855.1"/>
    <property type="molecule type" value="Genomic_DNA"/>
</dbReference>
<dbReference type="Proteomes" id="UP000020218">
    <property type="component" value="Unassembled WGS sequence"/>
</dbReference>
<gene>
    <name evidence="1" type="ORF">AW08_01796</name>
</gene>
<evidence type="ECO:0000313" key="2">
    <source>
        <dbReference type="Proteomes" id="UP000020218"/>
    </source>
</evidence>
<name>A0A011NTK1_9PROT</name>
<reference evidence="1" key="1">
    <citation type="submission" date="2014-02" db="EMBL/GenBank/DDBJ databases">
        <title>Expanding our view of genomic diversity in Candidatus Accumulibacter clades.</title>
        <authorList>
            <person name="Skennerton C.T."/>
            <person name="Barr J.J."/>
            <person name="Slater F.R."/>
            <person name="Bond P.L."/>
            <person name="Tyson G.W."/>
        </authorList>
    </citation>
    <scope>NUCLEOTIDE SEQUENCE [LARGE SCALE GENOMIC DNA]</scope>
</reference>
<keyword evidence="2" id="KW-1185">Reference proteome</keyword>
<dbReference type="PATRIC" id="fig|1454001.3.peg.1829"/>